<keyword evidence="3" id="KW-1185">Reference proteome</keyword>
<proteinExistence type="predicted"/>
<evidence type="ECO:0008006" key="4">
    <source>
        <dbReference type="Google" id="ProtNLM"/>
    </source>
</evidence>
<keyword evidence="1" id="KW-0812">Transmembrane</keyword>
<evidence type="ECO:0000256" key="1">
    <source>
        <dbReference type="SAM" id="Phobius"/>
    </source>
</evidence>
<name>A0ABV2EN99_9CAUL</name>
<dbReference type="EMBL" id="JBEPLU010000003">
    <property type="protein sequence ID" value="MET3528539.1"/>
    <property type="molecule type" value="Genomic_DNA"/>
</dbReference>
<keyword evidence="1" id="KW-0472">Membrane</keyword>
<dbReference type="Proteomes" id="UP001549110">
    <property type="component" value="Unassembled WGS sequence"/>
</dbReference>
<comment type="caution">
    <text evidence="2">The sequence shown here is derived from an EMBL/GenBank/DDBJ whole genome shotgun (WGS) entry which is preliminary data.</text>
</comment>
<feature type="transmembrane region" description="Helical" evidence="1">
    <location>
        <begin position="20"/>
        <end position="42"/>
    </location>
</feature>
<evidence type="ECO:0000313" key="3">
    <source>
        <dbReference type="Proteomes" id="UP001549110"/>
    </source>
</evidence>
<organism evidence="2 3">
    <name type="scientific">Phenylobacterium koreense</name>
    <dbReference type="NCBI Taxonomy" id="266125"/>
    <lineage>
        <taxon>Bacteria</taxon>
        <taxon>Pseudomonadati</taxon>
        <taxon>Pseudomonadota</taxon>
        <taxon>Alphaproteobacteria</taxon>
        <taxon>Caulobacterales</taxon>
        <taxon>Caulobacteraceae</taxon>
        <taxon>Phenylobacterium</taxon>
    </lineage>
</organism>
<sequence>MTRATSGHRLQGWQRTGANVRLTAVLLFVVNLLGYGLGPLFIGAVSDVIFSMQVADLGLSHLTREACEGAARTALAAAEQGACAVAHPQSLQRALLITSGFYAVSGAFFLITCRWLRRDMVAK</sequence>
<protein>
    <recommendedName>
        <fullName evidence="4">MFS transporter</fullName>
    </recommendedName>
</protein>
<gene>
    <name evidence="2" type="ORF">ABID41_003678</name>
</gene>
<keyword evidence="1" id="KW-1133">Transmembrane helix</keyword>
<dbReference type="RefSeq" id="WP_354298408.1">
    <property type="nucleotide sequence ID" value="NZ_JBEPLU010000003.1"/>
</dbReference>
<evidence type="ECO:0000313" key="2">
    <source>
        <dbReference type="EMBL" id="MET3528539.1"/>
    </source>
</evidence>
<feature type="transmembrane region" description="Helical" evidence="1">
    <location>
        <begin position="94"/>
        <end position="116"/>
    </location>
</feature>
<reference evidence="2 3" key="1">
    <citation type="submission" date="2024-06" db="EMBL/GenBank/DDBJ databases">
        <title>Genomic Encyclopedia of Type Strains, Phase IV (KMG-IV): sequencing the most valuable type-strain genomes for metagenomic binning, comparative biology and taxonomic classification.</title>
        <authorList>
            <person name="Goeker M."/>
        </authorList>
    </citation>
    <scope>NUCLEOTIDE SEQUENCE [LARGE SCALE GENOMIC DNA]</scope>
    <source>
        <strain evidence="2 3">DSM 17809</strain>
    </source>
</reference>
<accession>A0ABV2EN99</accession>